<reference evidence="3" key="1">
    <citation type="journal article" date="2019" name="Sci. Rep.">
        <title>Draft genome of Tanacetum cinerariifolium, the natural source of mosquito coil.</title>
        <authorList>
            <person name="Yamashiro T."/>
            <person name="Shiraishi A."/>
            <person name="Satake H."/>
            <person name="Nakayama K."/>
        </authorList>
    </citation>
    <scope>NUCLEOTIDE SEQUENCE</scope>
</reference>
<proteinExistence type="predicted"/>
<sequence length="797" mass="89980">MTLPNPQRHVVPTAVLTKSKLVPLTTARPVTTAIPQPHVTRPRPAKTVVTKLHSPPRRDINRRLFSKPSNFPLKVTIVKTPKVNVVTIVQGNWGTCPICLNLKKYLSDFEEINGGYVAFGGNPKGGKITGKGKIRTGKLDFDDVYFFKELKFNLFSVSQIVPRENNMYNVDLKNIVLSGDLTCLFAKATLEESNLWHKRLGHINFKTMNKLVKGNLVRGLPSKVFENNHTCVACKNGKQHRASCKTKHVSSVSQPLQRTPSIGFMRPFGCPVTILNTLDPLGKFDGKADEGFLVRYSSTDDDAVFEGKKPEFEGKKPEFEGEKPESEVHVSPSSSAKTKKHDDKTEREAKGKTLEDITYSDDKEDVGAEADFTNLEINITVSPIPTTRVHKDHHEEGIDYEEVFALVARVETPLFEGMIVAHQADDVADEVVAELPSTSQVIPTPPSSPIAQPSSPTQQPQPSQPTHDAEISLDLLHAILETCTTLTRKVEALEQDKVAQALEIIKLKQMVKKLERKNKLKVSGMMHPIGGIIKLIDADKDVTLEEVKVNKNAEDDELEPVELKEVVKVVTTAKLMTEVVTASTTPITAATIAAAPNKEKGIMVQEPKPLKKKTQIEQDETYARELEAELNKNINWDDVIEQVQRKEKEDNVVLRYQALKRKPQTEAQAKKNMMIYLRNMARFKMDYFKGMSYDDIRPTFEKEDLEVLCQIVKERFASSKPKNFSDDFLLTTLTYMFEKPDVEAQMILLVERRYPLTRFTLDQMLNNVRLEVEEESEVSLELLRFVRQQQLKGFRLE</sequence>
<dbReference type="AlphaFoldDB" id="A0A699HNE6"/>
<feature type="compositionally biased region" description="Basic and acidic residues" evidence="1">
    <location>
        <begin position="340"/>
        <end position="355"/>
    </location>
</feature>
<dbReference type="Pfam" id="PF13976">
    <property type="entry name" value="gag_pre-integrs"/>
    <property type="match status" value="1"/>
</dbReference>
<feature type="region of interest" description="Disordered" evidence="1">
    <location>
        <begin position="304"/>
        <end position="358"/>
    </location>
</feature>
<protein>
    <recommendedName>
        <fullName evidence="2">GAG-pre-integrase domain-containing protein</fullName>
    </recommendedName>
</protein>
<feature type="compositionally biased region" description="Basic and acidic residues" evidence="1">
    <location>
        <begin position="305"/>
        <end position="328"/>
    </location>
</feature>
<feature type="domain" description="GAG-pre-integrase" evidence="2">
    <location>
        <begin position="167"/>
        <end position="239"/>
    </location>
</feature>
<evidence type="ECO:0000259" key="2">
    <source>
        <dbReference type="Pfam" id="PF13976"/>
    </source>
</evidence>
<evidence type="ECO:0000313" key="3">
    <source>
        <dbReference type="EMBL" id="GEY47361.1"/>
    </source>
</evidence>
<accession>A0A699HNE6</accession>
<gene>
    <name evidence="3" type="ORF">Tci_419335</name>
</gene>
<dbReference type="EMBL" id="BKCJ010181552">
    <property type="protein sequence ID" value="GEY47361.1"/>
    <property type="molecule type" value="Genomic_DNA"/>
</dbReference>
<feature type="compositionally biased region" description="Low complexity" evidence="1">
    <location>
        <begin position="449"/>
        <end position="466"/>
    </location>
</feature>
<dbReference type="InterPro" id="IPR025724">
    <property type="entry name" value="GAG-pre-integrase_dom"/>
</dbReference>
<comment type="caution">
    <text evidence="3">The sequence shown here is derived from an EMBL/GenBank/DDBJ whole genome shotgun (WGS) entry which is preliminary data.</text>
</comment>
<feature type="region of interest" description="Disordered" evidence="1">
    <location>
        <begin position="436"/>
        <end position="467"/>
    </location>
</feature>
<evidence type="ECO:0000256" key="1">
    <source>
        <dbReference type="SAM" id="MobiDB-lite"/>
    </source>
</evidence>
<organism evidence="3">
    <name type="scientific">Tanacetum cinerariifolium</name>
    <name type="common">Dalmatian daisy</name>
    <name type="synonym">Chrysanthemum cinerariifolium</name>
    <dbReference type="NCBI Taxonomy" id="118510"/>
    <lineage>
        <taxon>Eukaryota</taxon>
        <taxon>Viridiplantae</taxon>
        <taxon>Streptophyta</taxon>
        <taxon>Embryophyta</taxon>
        <taxon>Tracheophyta</taxon>
        <taxon>Spermatophyta</taxon>
        <taxon>Magnoliopsida</taxon>
        <taxon>eudicotyledons</taxon>
        <taxon>Gunneridae</taxon>
        <taxon>Pentapetalae</taxon>
        <taxon>asterids</taxon>
        <taxon>campanulids</taxon>
        <taxon>Asterales</taxon>
        <taxon>Asteraceae</taxon>
        <taxon>Asteroideae</taxon>
        <taxon>Anthemideae</taxon>
        <taxon>Anthemidinae</taxon>
        <taxon>Tanacetum</taxon>
    </lineage>
</organism>
<name>A0A699HNE6_TANCI</name>